<reference evidence="3 4" key="1">
    <citation type="journal article" date="2016" name="ISME J.">
        <title>Global occurrence and heterogeneity of the Roseobacter-clade species Ruegeria mobilis.</title>
        <authorList>
            <person name="Sonnenschein E."/>
            <person name="Gram L."/>
        </authorList>
    </citation>
    <scope>NUCLEOTIDE SEQUENCE [LARGE SCALE GENOMIC DNA]</scope>
    <source>
        <strain evidence="3 4">F1926</strain>
    </source>
</reference>
<keyword evidence="2" id="KW-0732">Signal</keyword>
<feature type="region of interest" description="Disordered" evidence="1">
    <location>
        <begin position="53"/>
        <end position="72"/>
    </location>
</feature>
<dbReference type="AlphaFoldDB" id="A0A1B1A5L9"/>
<evidence type="ECO:0000313" key="4">
    <source>
        <dbReference type="Proteomes" id="UP000013243"/>
    </source>
</evidence>
<evidence type="ECO:0000256" key="1">
    <source>
        <dbReference type="SAM" id="MobiDB-lite"/>
    </source>
</evidence>
<dbReference type="STRING" id="1265309.K529_013915"/>
<feature type="signal peptide" evidence="2">
    <location>
        <begin position="1"/>
        <end position="18"/>
    </location>
</feature>
<feature type="compositionally biased region" description="Basic and acidic residues" evidence="1">
    <location>
        <begin position="59"/>
        <end position="72"/>
    </location>
</feature>
<evidence type="ECO:0008006" key="5">
    <source>
        <dbReference type="Google" id="ProtNLM"/>
    </source>
</evidence>
<dbReference type="GeneID" id="28250951"/>
<dbReference type="RefSeq" id="WP_005619585.1">
    <property type="nucleotide sequence ID" value="NZ_CP015230.1"/>
</dbReference>
<gene>
    <name evidence="3" type="ORF">K529_013915</name>
</gene>
<evidence type="ECO:0000313" key="3">
    <source>
        <dbReference type="EMBL" id="ANP41869.1"/>
    </source>
</evidence>
<accession>A0A1B1A5L9</accession>
<evidence type="ECO:0000256" key="2">
    <source>
        <dbReference type="SAM" id="SignalP"/>
    </source>
</evidence>
<sequence length="72" mass="7882">MKIYFLTGALALALSACARQPIPLPDVTTQQVASTANSSPIIYQNPLAGYTYRSPTGPRDWRKVNQEQSEGK</sequence>
<dbReference type="Proteomes" id="UP000013243">
    <property type="component" value="Chromosome"/>
</dbReference>
<dbReference type="PROSITE" id="PS51257">
    <property type="entry name" value="PROKAR_LIPOPROTEIN"/>
    <property type="match status" value="1"/>
</dbReference>
<organism evidence="3 4">
    <name type="scientific">Tritonibacter mobilis F1926</name>
    <dbReference type="NCBI Taxonomy" id="1265309"/>
    <lineage>
        <taxon>Bacteria</taxon>
        <taxon>Pseudomonadati</taxon>
        <taxon>Pseudomonadota</taxon>
        <taxon>Alphaproteobacteria</taxon>
        <taxon>Rhodobacterales</taxon>
        <taxon>Paracoccaceae</taxon>
        <taxon>Tritonibacter</taxon>
    </lineage>
</organism>
<name>A0A1B1A5L9_9RHOB</name>
<dbReference type="OrthoDB" id="8084577at2"/>
<dbReference type="KEGG" id="rmb:K529_013915"/>
<feature type="chain" id="PRO_5008518412" description="Lipoprotein" evidence="2">
    <location>
        <begin position="19"/>
        <end position="72"/>
    </location>
</feature>
<protein>
    <recommendedName>
        <fullName evidence="5">Lipoprotein</fullName>
    </recommendedName>
</protein>
<dbReference type="EMBL" id="CP015230">
    <property type="protein sequence ID" value="ANP41869.1"/>
    <property type="molecule type" value="Genomic_DNA"/>
</dbReference>
<proteinExistence type="predicted"/>